<name>A0A0A0WQ66_BACMY</name>
<dbReference type="Proteomes" id="UP000437562">
    <property type="component" value="Unassembled WGS sequence"/>
</dbReference>
<accession>A0A1X6PVH8</accession>
<dbReference type="EMBL" id="CABWMC010000029">
    <property type="protein sequence ID" value="VXC64922.1"/>
    <property type="molecule type" value="Genomic_DNA"/>
</dbReference>
<protein>
    <submittedName>
        <fullName evidence="2">Uncharacterized protein</fullName>
    </submittedName>
</protein>
<evidence type="ECO:0000313" key="2">
    <source>
        <dbReference type="EMBL" id="VXC64922.1"/>
    </source>
</evidence>
<proteinExistence type="predicted"/>
<evidence type="ECO:0000313" key="1">
    <source>
        <dbReference type="EMBL" id="OSX92456.1"/>
    </source>
</evidence>
<sequence>MTLHLVSAYISENILYNEVVKSNEVAKIKIKKAYLANSIEIERGGEMV</sequence>
<dbReference type="EMBL" id="MRWU01000007">
    <property type="protein sequence ID" value="OSX92456.1"/>
    <property type="molecule type" value="Genomic_DNA"/>
</dbReference>
<evidence type="ECO:0000313" key="4">
    <source>
        <dbReference type="Proteomes" id="UP000437562"/>
    </source>
</evidence>
<gene>
    <name evidence="2" type="ORF">BACI71_40580</name>
    <name evidence="1" type="ORF">S3E15_05437</name>
</gene>
<accession>A0A654ABF1</accession>
<evidence type="ECO:0000313" key="3">
    <source>
        <dbReference type="Proteomes" id="UP000194131"/>
    </source>
</evidence>
<dbReference type="KEGG" id="bww:bwei_2669"/>
<reference evidence="2 4" key="2">
    <citation type="submission" date="2019-10" db="EMBL/GenBank/DDBJ databases">
        <authorList>
            <person name="Karimi E."/>
        </authorList>
    </citation>
    <scope>NUCLEOTIDE SEQUENCE [LARGE SCALE GENOMIC DNA]</scope>
    <source>
        <strain evidence="2">Bacillus sp. 71</strain>
    </source>
</reference>
<accession>C2PVR1</accession>
<dbReference type="Proteomes" id="UP000194131">
    <property type="component" value="Unassembled WGS sequence"/>
</dbReference>
<organism evidence="2 4">
    <name type="scientific">Bacillus mycoides</name>
    <dbReference type="NCBI Taxonomy" id="1405"/>
    <lineage>
        <taxon>Bacteria</taxon>
        <taxon>Bacillati</taxon>
        <taxon>Bacillota</taxon>
        <taxon>Bacilli</taxon>
        <taxon>Bacillales</taxon>
        <taxon>Bacillaceae</taxon>
        <taxon>Bacillus</taxon>
        <taxon>Bacillus cereus group</taxon>
    </lineage>
</organism>
<accession>A0A0A0WQ66</accession>
<reference evidence="1 3" key="1">
    <citation type="submission" date="2016-12" db="EMBL/GenBank/DDBJ databases">
        <title>Genome Sequences of Twelve Sporeforming Bacillus Species Isolated from Foods.</title>
        <authorList>
            <person name="De Jong A."/>
            <person name="Holsappel S."/>
            <person name="Kuipers O.P."/>
        </authorList>
    </citation>
    <scope>NUCLEOTIDE SEQUENCE [LARGE SCALE GENOMIC DNA]</scope>
    <source>
        <strain evidence="1 3">S3E15</strain>
    </source>
</reference>
<dbReference type="AlphaFoldDB" id="A0A0A0WQ66"/>